<dbReference type="AlphaFoldDB" id="A0A1C5K1E7"/>
<evidence type="ECO:0000313" key="1">
    <source>
        <dbReference type="EMBL" id="SCG76612.1"/>
    </source>
</evidence>
<dbReference type="RefSeq" id="WP_157746566.1">
    <property type="nucleotide sequence ID" value="NZ_LT607754.1"/>
</dbReference>
<proteinExistence type="predicted"/>
<accession>A0A1C5K1E7</accession>
<reference evidence="2" key="1">
    <citation type="submission" date="2016-06" db="EMBL/GenBank/DDBJ databases">
        <authorList>
            <person name="Varghese N."/>
            <person name="Submissions Spin"/>
        </authorList>
    </citation>
    <scope>NUCLEOTIDE SEQUENCE [LARGE SCALE GENOMIC DNA]</scope>
    <source>
        <strain evidence="2">DSM 43819</strain>
    </source>
</reference>
<protein>
    <submittedName>
        <fullName evidence="1">Uncharacterized protein</fullName>
    </submittedName>
</protein>
<organism evidence="1 2">
    <name type="scientific">Micromonospora inositola</name>
    <dbReference type="NCBI Taxonomy" id="47865"/>
    <lineage>
        <taxon>Bacteria</taxon>
        <taxon>Bacillati</taxon>
        <taxon>Actinomycetota</taxon>
        <taxon>Actinomycetes</taxon>
        <taxon>Micromonosporales</taxon>
        <taxon>Micromonosporaceae</taxon>
        <taxon>Micromonospora</taxon>
    </lineage>
</organism>
<sequence>MTERVLILALGATRKRAVVEDAAEVVAGGGSVTVLISSAADWRRERFAPGVRVVDLAALEGRRFALRAERAVLFRAPGRAFRVIGRGPLSGWAKRAGRAYERRIAERVHRRLFQPVYHRMRRSDLPQRLADQVVAEVAADLLVVSDPASIPLAARIVRQAPVAPRVGYGLPYLATGA</sequence>
<name>A0A1C5K1E7_9ACTN</name>
<dbReference type="EMBL" id="LT607754">
    <property type="protein sequence ID" value="SCG76612.1"/>
    <property type="molecule type" value="Genomic_DNA"/>
</dbReference>
<evidence type="ECO:0000313" key="2">
    <source>
        <dbReference type="Proteomes" id="UP000198221"/>
    </source>
</evidence>
<dbReference type="OrthoDB" id="3475775at2"/>
<dbReference type="Proteomes" id="UP000198221">
    <property type="component" value="Chromosome I"/>
</dbReference>
<keyword evidence="2" id="KW-1185">Reference proteome</keyword>
<gene>
    <name evidence="1" type="ORF">GA0070613_6043</name>
</gene>